<evidence type="ECO:0000256" key="1">
    <source>
        <dbReference type="SAM" id="Phobius"/>
    </source>
</evidence>
<name>A0A916NGM6_9BACL</name>
<dbReference type="Proteomes" id="UP000693672">
    <property type="component" value="Unassembled WGS sequence"/>
</dbReference>
<evidence type="ECO:0000313" key="2">
    <source>
        <dbReference type="EMBL" id="CAG7608656.1"/>
    </source>
</evidence>
<gene>
    <name evidence="2" type="ORF">PAESOLCIP111_01086</name>
</gene>
<dbReference type="RefSeq" id="WP_218090905.1">
    <property type="nucleotide sequence ID" value="NZ_CAJVAS010000003.1"/>
</dbReference>
<keyword evidence="1" id="KW-0472">Membrane</keyword>
<dbReference type="EMBL" id="CAJVAS010000003">
    <property type="protein sequence ID" value="CAG7608656.1"/>
    <property type="molecule type" value="Genomic_DNA"/>
</dbReference>
<sequence>MPEEKKGLSWFRLILLQTVVGCLLIGVCAYWFRLPMDKVNIVSPEQGGRDMFAGVPMRIDVLYPGLGTVSIHDPKELLKLKSSFLGLLSVGQYSSQNKTPRLLLTGSIAYLDQEALPFQIETNAFRFGDRSVNSLNVSADIRKLQSTLIDKALTPAIVGAAMEDTGNEMFSLKNGDLALLAEAERAALTAQIRSSTRVIDFSRFDYIARQPDAHFVIQLSGDGETQRHWLHADRFNNAYIVVFDLLDETNQRAYFKLNESS</sequence>
<dbReference type="InterPro" id="IPR025031">
    <property type="entry name" value="DUF3919"/>
</dbReference>
<comment type="caution">
    <text evidence="2">The sequence shown here is derived from an EMBL/GenBank/DDBJ whole genome shotgun (WGS) entry which is preliminary data.</text>
</comment>
<reference evidence="2" key="1">
    <citation type="submission" date="2021-06" db="EMBL/GenBank/DDBJ databases">
        <authorList>
            <person name="Criscuolo A."/>
        </authorList>
    </citation>
    <scope>NUCLEOTIDE SEQUENCE</scope>
    <source>
        <strain evidence="2">CIP111600</strain>
    </source>
</reference>
<accession>A0A916NGM6</accession>
<feature type="transmembrane region" description="Helical" evidence="1">
    <location>
        <begin position="12"/>
        <end position="32"/>
    </location>
</feature>
<keyword evidence="1" id="KW-1133">Transmembrane helix</keyword>
<evidence type="ECO:0008006" key="4">
    <source>
        <dbReference type="Google" id="ProtNLM"/>
    </source>
</evidence>
<keyword evidence="3" id="KW-1185">Reference proteome</keyword>
<keyword evidence="1" id="KW-0812">Transmembrane</keyword>
<protein>
    <recommendedName>
        <fullName evidence="4">DUF3919 family protein</fullName>
    </recommendedName>
</protein>
<proteinExistence type="predicted"/>
<evidence type="ECO:0000313" key="3">
    <source>
        <dbReference type="Proteomes" id="UP000693672"/>
    </source>
</evidence>
<dbReference type="AlphaFoldDB" id="A0A916NGM6"/>
<organism evidence="2 3">
    <name type="scientific">Paenibacillus solanacearum</name>
    <dbReference type="NCBI Taxonomy" id="2048548"/>
    <lineage>
        <taxon>Bacteria</taxon>
        <taxon>Bacillati</taxon>
        <taxon>Bacillota</taxon>
        <taxon>Bacilli</taxon>
        <taxon>Bacillales</taxon>
        <taxon>Paenibacillaceae</taxon>
        <taxon>Paenibacillus</taxon>
    </lineage>
</organism>
<dbReference type="Pfam" id="PF13057">
    <property type="entry name" value="DUF3919"/>
    <property type="match status" value="1"/>
</dbReference>